<name>A0A367XW07_9ASCO</name>
<dbReference type="SUPFAM" id="SSF81383">
    <property type="entry name" value="F-box domain"/>
    <property type="match status" value="1"/>
</dbReference>
<reference evidence="3 4" key="1">
    <citation type="submission" date="2018-06" db="EMBL/GenBank/DDBJ databases">
        <title>Whole genome sequencing of Candida tropicalis (genome annotated by CSBL at Korea University).</title>
        <authorList>
            <person name="Ahn J."/>
        </authorList>
    </citation>
    <scope>NUCLEOTIDE SEQUENCE [LARGE SCALE GENOMIC DNA]</scope>
    <source>
        <strain evidence="3 4">ATCC 20962</strain>
    </source>
</reference>
<evidence type="ECO:0000313" key="3">
    <source>
        <dbReference type="EMBL" id="RCK57797.1"/>
    </source>
</evidence>
<accession>A0A367XW07</accession>
<dbReference type="InterPro" id="IPR001810">
    <property type="entry name" value="F-box_dom"/>
</dbReference>
<organism evidence="3 4">
    <name type="scientific">Candida viswanathii</name>
    <dbReference type="NCBI Taxonomy" id="5486"/>
    <lineage>
        <taxon>Eukaryota</taxon>
        <taxon>Fungi</taxon>
        <taxon>Dikarya</taxon>
        <taxon>Ascomycota</taxon>
        <taxon>Saccharomycotina</taxon>
        <taxon>Pichiomycetes</taxon>
        <taxon>Debaryomycetaceae</taxon>
        <taxon>Candida/Lodderomyces clade</taxon>
        <taxon>Candida</taxon>
    </lineage>
</organism>
<dbReference type="EMBL" id="QLNQ01000028">
    <property type="protein sequence ID" value="RCK57797.1"/>
    <property type="molecule type" value="Genomic_DNA"/>
</dbReference>
<dbReference type="PROSITE" id="PS50181">
    <property type="entry name" value="FBOX"/>
    <property type="match status" value="1"/>
</dbReference>
<feature type="domain" description="F-box" evidence="2">
    <location>
        <begin position="77"/>
        <end position="126"/>
    </location>
</feature>
<keyword evidence="1" id="KW-0812">Transmembrane</keyword>
<gene>
    <name evidence="3" type="ORF">Cantr_06863</name>
</gene>
<keyword evidence="4" id="KW-1185">Reference proteome</keyword>
<dbReference type="AlphaFoldDB" id="A0A367XW07"/>
<sequence>MPGVLLTTIVGFLVALAGTLASAFSLVLFLVVSLIVVFVGAFKALEIDFIMLIILIIYVIVRGGEEAAVHRALHMANDSLLSLPEELIEEVIDYLNQTDRLKLLLMNRRLHHQVKRRLLTSVYVNNGVPSAFYRRHTIVSENQFEKVVQSDDFRYVKKAVFYSDAIPDHILQAVLRKDINLSFEHVVENKLKYLTILQRKRNPLWVTPDFPVENTITQLTVNYNGETISRAALSKLKLNSLKALNITSDAFERRGPSDFEPIEIKKLSFEFVDKQPSLAFISNTFQVDKVESLELRFKTRPLEYEIIQLMSKLISLKHFAIMSQNIRFDRVVEPLARDTLETLYVNVMGRYDSFLATILLEILKNQSGSIQKLSWSNKRLNVRLKTYGLDDFERVYDVDATAKDLDVAEIKMLVGNGFASLTDVILNEAYYKVSREESIVVVKLIN</sequence>
<evidence type="ECO:0000256" key="1">
    <source>
        <dbReference type="SAM" id="Phobius"/>
    </source>
</evidence>
<dbReference type="OrthoDB" id="4016968at2759"/>
<evidence type="ECO:0000259" key="2">
    <source>
        <dbReference type="PROSITE" id="PS50181"/>
    </source>
</evidence>
<dbReference type="InterPro" id="IPR036047">
    <property type="entry name" value="F-box-like_dom_sf"/>
</dbReference>
<dbReference type="Proteomes" id="UP000253472">
    <property type="component" value="Unassembled WGS sequence"/>
</dbReference>
<protein>
    <recommendedName>
        <fullName evidence="2">F-box domain-containing protein</fullName>
    </recommendedName>
</protein>
<evidence type="ECO:0000313" key="4">
    <source>
        <dbReference type="Proteomes" id="UP000253472"/>
    </source>
</evidence>
<keyword evidence="1" id="KW-1133">Transmembrane helix</keyword>
<dbReference type="Pfam" id="PF00646">
    <property type="entry name" value="F-box"/>
    <property type="match status" value="1"/>
</dbReference>
<comment type="caution">
    <text evidence="3">The sequence shown here is derived from an EMBL/GenBank/DDBJ whole genome shotgun (WGS) entry which is preliminary data.</text>
</comment>
<feature type="transmembrane region" description="Helical" evidence="1">
    <location>
        <begin position="31"/>
        <end position="61"/>
    </location>
</feature>
<proteinExistence type="predicted"/>
<keyword evidence="1" id="KW-0472">Membrane</keyword>